<dbReference type="Proteomes" id="UP001165085">
    <property type="component" value="Unassembled WGS sequence"/>
</dbReference>
<dbReference type="OrthoDB" id="10531116at2759"/>
<name>A0A9W7E850_9STRA</name>
<evidence type="ECO:0000313" key="2">
    <source>
        <dbReference type="EMBL" id="GMH66223.1"/>
    </source>
</evidence>
<dbReference type="AlphaFoldDB" id="A0A9W7E850"/>
<organism evidence="2 3">
    <name type="scientific">Triparma strigata</name>
    <dbReference type="NCBI Taxonomy" id="1606541"/>
    <lineage>
        <taxon>Eukaryota</taxon>
        <taxon>Sar</taxon>
        <taxon>Stramenopiles</taxon>
        <taxon>Ochrophyta</taxon>
        <taxon>Bolidophyceae</taxon>
        <taxon>Parmales</taxon>
        <taxon>Triparmaceae</taxon>
        <taxon>Triparma</taxon>
    </lineage>
</organism>
<protein>
    <submittedName>
        <fullName evidence="2">Uncharacterized protein</fullName>
    </submittedName>
</protein>
<accession>A0A9W7E850</accession>
<dbReference type="EMBL" id="BRXY01000106">
    <property type="protein sequence ID" value="GMH66223.1"/>
    <property type="molecule type" value="Genomic_DNA"/>
</dbReference>
<feature type="compositionally biased region" description="Basic and acidic residues" evidence="1">
    <location>
        <begin position="217"/>
        <end position="229"/>
    </location>
</feature>
<feature type="region of interest" description="Disordered" evidence="1">
    <location>
        <begin position="202"/>
        <end position="229"/>
    </location>
</feature>
<proteinExistence type="predicted"/>
<sequence>MTVGSRKITAAADTRIDFVEKHKNEDDETVAILECMVPFNPGCCFPSIKTRSSSTAAAQVSNFGRVDDGKFITKNINLSHLVGKKIIEEKKCVFRKAGEPDMTSGRPPSTGETVGWVWIVDGGGFFWAVHKESSAVHCVMTTKNGMTSPGDLYEVERTVISKNKTTPPANIQFDSEVAPRKSEFEKLGDTVMQIAREIRTNENKISESEAEDSVNYKFDDDEKNTKKCA</sequence>
<evidence type="ECO:0000256" key="1">
    <source>
        <dbReference type="SAM" id="MobiDB-lite"/>
    </source>
</evidence>
<evidence type="ECO:0000313" key="3">
    <source>
        <dbReference type="Proteomes" id="UP001165085"/>
    </source>
</evidence>
<reference evidence="3" key="1">
    <citation type="journal article" date="2023" name="Commun. Biol.">
        <title>Genome analysis of Parmales, the sister group of diatoms, reveals the evolutionary specialization of diatoms from phago-mixotrophs to photoautotrophs.</title>
        <authorList>
            <person name="Ban H."/>
            <person name="Sato S."/>
            <person name="Yoshikawa S."/>
            <person name="Yamada K."/>
            <person name="Nakamura Y."/>
            <person name="Ichinomiya M."/>
            <person name="Sato N."/>
            <person name="Blanc-Mathieu R."/>
            <person name="Endo H."/>
            <person name="Kuwata A."/>
            <person name="Ogata H."/>
        </authorList>
    </citation>
    <scope>NUCLEOTIDE SEQUENCE [LARGE SCALE GENOMIC DNA]</scope>
    <source>
        <strain evidence="3">NIES 3701</strain>
    </source>
</reference>
<keyword evidence="3" id="KW-1185">Reference proteome</keyword>
<gene>
    <name evidence="2" type="ORF">TrST_g11467</name>
</gene>
<comment type="caution">
    <text evidence="2">The sequence shown here is derived from an EMBL/GenBank/DDBJ whole genome shotgun (WGS) entry which is preliminary data.</text>
</comment>